<dbReference type="EMBL" id="LBMM01000662">
    <property type="protein sequence ID" value="KMQ97850.1"/>
    <property type="molecule type" value="Genomic_DNA"/>
</dbReference>
<organism evidence="3 4">
    <name type="scientific">Lasius niger</name>
    <name type="common">Black garden ant</name>
    <dbReference type="NCBI Taxonomy" id="67767"/>
    <lineage>
        <taxon>Eukaryota</taxon>
        <taxon>Metazoa</taxon>
        <taxon>Ecdysozoa</taxon>
        <taxon>Arthropoda</taxon>
        <taxon>Hexapoda</taxon>
        <taxon>Insecta</taxon>
        <taxon>Pterygota</taxon>
        <taxon>Neoptera</taxon>
        <taxon>Endopterygota</taxon>
        <taxon>Hymenoptera</taxon>
        <taxon>Apocrita</taxon>
        <taxon>Aculeata</taxon>
        <taxon>Formicoidea</taxon>
        <taxon>Formicidae</taxon>
        <taxon>Formicinae</taxon>
        <taxon>Lasius</taxon>
        <taxon>Lasius</taxon>
    </lineage>
</organism>
<comment type="caution">
    <text evidence="3">The sequence shown here is derived from an EMBL/GenBank/DDBJ whole genome shotgun (WGS) entry which is preliminary data.</text>
</comment>
<keyword evidence="4" id="KW-1185">Reference proteome</keyword>
<gene>
    <name evidence="3" type="ORF">RF55_1803</name>
</gene>
<evidence type="ECO:0000256" key="1">
    <source>
        <dbReference type="SAM" id="MobiDB-lite"/>
    </source>
</evidence>
<feature type="transmembrane region" description="Helical" evidence="2">
    <location>
        <begin position="72"/>
        <end position="94"/>
    </location>
</feature>
<protein>
    <submittedName>
        <fullName evidence="3">Uncharacterized protein</fullName>
    </submittedName>
</protein>
<accession>A0A0J7NZM4</accession>
<proteinExistence type="predicted"/>
<keyword evidence="2" id="KW-0812">Transmembrane</keyword>
<dbReference type="Proteomes" id="UP000036403">
    <property type="component" value="Unassembled WGS sequence"/>
</dbReference>
<sequence>MEETVLDTLENNSVISEDVQKKLSNLFEKYQQLSDEEKEQFQKGAFDVLTKTLQKLPGNTILPTWLASYQSYILFAFAVLFVGFLFVIIARRLYRRTWEREQRQKEKKKLKQQKAEARQQKAMKKKKQKTT</sequence>
<dbReference type="OrthoDB" id="7547313at2759"/>
<feature type="compositionally biased region" description="Basic residues" evidence="1">
    <location>
        <begin position="121"/>
        <end position="131"/>
    </location>
</feature>
<evidence type="ECO:0000313" key="4">
    <source>
        <dbReference type="Proteomes" id="UP000036403"/>
    </source>
</evidence>
<feature type="region of interest" description="Disordered" evidence="1">
    <location>
        <begin position="105"/>
        <end position="131"/>
    </location>
</feature>
<keyword evidence="2" id="KW-0472">Membrane</keyword>
<evidence type="ECO:0000256" key="2">
    <source>
        <dbReference type="SAM" id="Phobius"/>
    </source>
</evidence>
<keyword evidence="2" id="KW-1133">Transmembrane helix</keyword>
<dbReference type="AlphaFoldDB" id="A0A0J7NZM4"/>
<reference evidence="3 4" key="1">
    <citation type="submission" date="2015-04" db="EMBL/GenBank/DDBJ databases">
        <title>Lasius niger genome sequencing.</title>
        <authorList>
            <person name="Konorov E.A."/>
            <person name="Nikitin M.A."/>
            <person name="Kirill M.V."/>
            <person name="Chang P."/>
        </authorList>
    </citation>
    <scope>NUCLEOTIDE SEQUENCE [LARGE SCALE GENOMIC DNA]</scope>
    <source>
        <tissue evidence="3">Whole</tissue>
    </source>
</reference>
<evidence type="ECO:0000313" key="3">
    <source>
        <dbReference type="EMBL" id="KMQ97850.1"/>
    </source>
</evidence>
<name>A0A0J7NZM4_LASNI</name>
<dbReference type="PaxDb" id="67767-A0A0J7NZM4"/>